<proteinExistence type="predicted"/>
<sequence length="192" mass="20606">MLTDEAWMHRVSQADLVAEALWEVSVLRRGGGFLQQQPQQQARATSRGSSLLQAAPLQAEAAVKASRKDCREAAHSAKADFGDDASCSGLLKIGTALGSFLLHKIESSLTRMSPASYGFWFLIAVRACELQHKQLDPCLEDSRESTHCQECGAAAWSNVSNEAVTAQKGVNLGVPLLASQLLAPSPIASCLW</sequence>
<keyword evidence="2" id="KW-1185">Reference proteome</keyword>
<dbReference type="EMBL" id="JROU02001523">
    <property type="protein sequence ID" value="OEH76134.1"/>
    <property type="molecule type" value="Genomic_DNA"/>
</dbReference>
<evidence type="ECO:0000313" key="1">
    <source>
        <dbReference type="EMBL" id="OEH76134.1"/>
    </source>
</evidence>
<dbReference type="GO" id="GO:0016301">
    <property type="term" value="F:kinase activity"/>
    <property type="evidence" value="ECO:0007669"/>
    <property type="project" value="UniProtKB-KW"/>
</dbReference>
<protein>
    <submittedName>
        <fullName evidence="1">Phosphatidylinositol 3-and 4-kinase domain-containing protein</fullName>
    </submittedName>
</protein>
<dbReference type="AlphaFoldDB" id="A0A1D3CY63"/>
<reference evidence="1 2" key="1">
    <citation type="journal article" date="2016" name="BMC Genomics">
        <title>Comparative genomics reveals Cyclospora cayetanensis possesses coccidia-like metabolism and invasion components but unique surface antigens.</title>
        <authorList>
            <person name="Liu S."/>
            <person name="Wang L."/>
            <person name="Zheng H."/>
            <person name="Xu Z."/>
            <person name="Roellig D.M."/>
            <person name="Li N."/>
            <person name="Frace M.A."/>
            <person name="Tang K."/>
            <person name="Arrowood M.J."/>
            <person name="Moss D.M."/>
            <person name="Zhang L."/>
            <person name="Feng Y."/>
            <person name="Xiao L."/>
        </authorList>
    </citation>
    <scope>NUCLEOTIDE SEQUENCE [LARGE SCALE GENOMIC DNA]</scope>
    <source>
        <strain evidence="1 2">CHN_HEN01</strain>
    </source>
</reference>
<name>A0A1D3CY63_9EIME</name>
<accession>A0A1D3CY63</accession>
<comment type="caution">
    <text evidence="1">The sequence shown here is derived from an EMBL/GenBank/DDBJ whole genome shotgun (WGS) entry which is preliminary data.</text>
</comment>
<dbReference type="InParanoid" id="A0A1D3CY63"/>
<organism evidence="1 2">
    <name type="scientific">Cyclospora cayetanensis</name>
    <dbReference type="NCBI Taxonomy" id="88456"/>
    <lineage>
        <taxon>Eukaryota</taxon>
        <taxon>Sar</taxon>
        <taxon>Alveolata</taxon>
        <taxon>Apicomplexa</taxon>
        <taxon>Conoidasida</taxon>
        <taxon>Coccidia</taxon>
        <taxon>Eucoccidiorida</taxon>
        <taxon>Eimeriorina</taxon>
        <taxon>Eimeriidae</taxon>
        <taxon>Cyclospora</taxon>
    </lineage>
</organism>
<evidence type="ECO:0000313" key="2">
    <source>
        <dbReference type="Proteomes" id="UP000095192"/>
    </source>
</evidence>
<gene>
    <name evidence="1" type="ORF">cyc_05569</name>
</gene>
<dbReference type="Proteomes" id="UP000095192">
    <property type="component" value="Unassembled WGS sequence"/>
</dbReference>
<dbReference type="VEuPathDB" id="ToxoDB:cyc_05569"/>